<evidence type="ECO:0000256" key="5">
    <source>
        <dbReference type="ARBA" id="ARBA00022771"/>
    </source>
</evidence>
<reference evidence="14 15" key="1">
    <citation type="submission" date="2013-11" db="EMBL/GenBank/DDBJ databases">
        <title>The Damaraland mole rat (Fukomys damarensis) genome and evolution of African mole rats.</title>
        <authorList>
            <person name="Gladyshev V.N."/>
            <person name="Fang X."/>
        </authorList>
    </citation>
    <scope>NUCLEOTIDE SEQUENCE [LARGE SCALE GENOMIC DNA]</scope>
    <source>
        <tissue evidence="14">Liver</tissue>
    </source>
</reference>
<dbReference type="GO" id="GO:0000978">
    <property type="term" value="F:RNA polymerase II cis-regulatory region sequence-specific DNA binding"/>
    <property type="evidence" value="ECO:0007669"/>
    <property type="project" value="TreeGrafter"/>
</dbReference>
<dbReference type="Proteomes" id="UP000028990">
    <property type="component" value="Unassembled WGS sequence"/>
</dbReference>
<dbReference type="Gene3D" id="3.30.160.60">
    <property type="entry name" value="Classic Zinc Finger"/>
    <property type="match status" value="3"/>
</dbReference>
<dbReference type="FunFam" id="3.30.160.60:FF:000446">
    <property type="entry name" value="Zinc finger protein"/>
    <property type="match status" value="1"/>
</dbReference>
<sequence>MGNQVSSPENQQQGPAAGAWALHILPVGSCGRMFLSTAGQLSPRRLQMTLAWDWSCVHSRPRPWQNQIPTGPCWLWEQLSGVLEPARTHRHWPAQEPGSRHSPRGSAVFWEQPGSTGPGGQGHQGTDNSLASSAHETRSCPGEQQLPSMASGPSCVQHICCQGSYRHHHRHCRCRHLPGPPACSWRTELAAGFLLGWSQPGTTVLLPVPVDLTVLGLPGSGALRCVSSYDESQFKASDSVSQWDIYGEKIPRKPEIAKFTKNDSWAPAPKHASQGRNLRNETVERFCGRNGRGTEAFCQIPNLNLHKKITTGSKQHGKFMEHLCPTGHITAHTGHKPHQCQECGQACSCRSHLSAHVRAQSGDRPYYACELCEETSPRSSSVHRRARTHTAEQNDSHQHCGKAFTDFSSLRSHPRSHTAEKPYTRTECGKAFG</sequence>
<feature type="region of interest" description="Disordered" evidence="12">
    <location>
        <begin position="87"/>
        <end position="147"/>
    </location>
</feature>
<accession>A0A091DCQ7</accession>
<dbReference type="GO" id="GO:0005634">
    <property type="term" value="C:nucleus"/>
    <property type="evidence" value="ECO:0007669"/>
    <property type="project" value="UniProtKB-SubCell"/>
</dbReference>
<proteinExistence type="inferred from homology"/>
<evidence type="ECO:0000256" key="8">
    <source>
        <dbReference type="ARBA" id="ARBA00023125"/>
    </source>
</evidence>
<evidence type="ECO:0000256" key="10">
    <source>
        <dbReference type="ARBA" id="ARBA00023242"/>
    </source>
</evidence>
<evidence type="ECO:0000256" key="12">
    <source>
        <dbReference type="SAM" id="MobiDB-lite"/>
    </source>
</evidence>
<evidence type="ECO:0000256" key="2">
    <source>
        <dbReference type="ARBA" id="ARBA00006991"/>
    </source>
</evidence>
<evidence type="ECO:0000256" key="3">
    <source>
        <dbReference type="ARBA" id="ARBA00022723"/>
    </source>
</evidence>
<keyword evidence="5 11" id="KW-0863">Zinc-finger</keyword>
<feature type="region of interest" description="Disordered" evidence="12">
    <location>
        <begin position="408"/>
        <end position="433"/>
    </location>
</feature>
<gene>
    <name evidence="14" type="ORF">H920_09799</name>
</gene>
<evidence type="ECO:0000313" key="15">
    <source>
        <dbReference type="Proteomes" id="UP000028990"/>
    </source>
</evidence>
<evidence type="ECO:0000256" key="4">
    <source>
        <dbReference type="ARBA" id="ARBA00022737"/>
    </source>
</evidence>
<keyword evidence="3" id="KW-0479">Metal-binding</keyword>
<dbReference type="GO" id="GO:0008270">
    <property type="term" value="F:zinc ion binding"/>
    <property type="evidence" value="ECO:0007669"/>
    <property type="project" value="UniProtKB-KW"/>
</dbReference>
<feature type="domain" description="C2H2-type" evidence="13">
    <location>
        <begin position="338"/>
        <end position="365"/>
    </location>
</feature>
<protein>
    <submittedName>
        <fullName evidence="14">Zinc finger protein 555</fullName>
    </submittedName>
</protein>
<keyword evidence="4" id="KW-0677">Repeat</keyword>
<dbReference type="InterPro" id="IPR036236">
    <property type="entry name" value="Znf_C2H2_sf"/>
</dbReference>
<organism evidence="14 15">
    <name type="scientific">Fukomys damarensis</name>
    <name type="common">Damaraland mole rat</name>
    <name type="synonym">Cryptomys damarensis</name>
    <dbReference type="NCBI Taxonomy" id="885580"/>
    <lineage>
        <taxon>Eukaryota</taxon>
        <taxon>Metazoa</taxon>
        <taxon>Chordata</taxon>
        <taxon>Craniata</taxon>
        <taxon>Vertebrata</taxon>
        <taxon>Euteleostomi</taxon>
        <taxon>Mammalia</taxon>
        <taxon>Eutheria</taxon>
        <taxon>Euarchontoglires</taxon>
        <taxon>Glires</taxon>
        <taxon>Rodentia</taxon>
        <taxon>Hystricomorpha</taxon>
        <taxon>Bathyergidae</taxon>
        <taxon>Fukomys</taxon>
    </lineage>
</organism>
<dbReference type="SUPFAM" id="SSF57667">
    <property type="entry name" value="beta-beta-alpha zinc fingers"/>
    <property type="match status" value="2"/>
</dbReference>
<dbReference type="GO" id="GO:0003700">
    <property type="term" value="F:DNA-binding transcription factor activity"/>
    <property type="evidence" value="ECO:0007669"/>
    <property type="project" value="TreeGrafter"/>
</dbReference>
<keyword evidence="10" id="KW-0539">Nucleus</keyword>
<dbReference type="InterPro" id="IPR050589">
    <property type="entry name" value="Ikaros_C2H2-ZF"/>
</dbReference>
<evidence type="ECO:0000256" key="9">
    <source>
        <dbReference type="ARBA" id="ARBA00023163"/>
    </source>
</evidence>
<keyword evidence="9" id="KW-0804">Transcription</keyword>
<dbReference type="GO" id="GO:0006357">
    <property type="term" value="P:regulation of transcription by RNA polymerase II"/>
    <property type="evidence" value="ECO:0007669"/>
    <property type="project" value="TreeGrafter"/>
</dbReference>
<dbReference type="EMBL" id="KN122676">
    <property type="protein sequence ID" value="KFO28857.1"/>
    <property type="molecule type" value="Genomic_DNA"/>
</dbReference>
<name>A0A091DCQ7_FUKDA</name>
<keyword evidence="8" id="KW-0238">DNA-binding</keyword>
<dbReference type="PROSITE" id="PS50157">
    <property type="entry name" value="ZINC_FINGER_C2H2_2"/>
    <property type="match status" value="3"/>
</dbReference>
<dbReference type="PANTHER" id="PTHR24404">
    <property type="entry name" value="ZINC FINGER PROTEIN"/>
    <property type="match status" value="1"/>
</dbReference>
<dbReference type="PANTHER" id="PTHR24404:SF100">
    <property type="entry name" value="ZINC FINGER PROTEIN 501"/>
    <property type="match status" value="1"/>
</dbReference>
<evidence type="ECO:0000313" key="14">
    <source>
        <dbReference type="EMBL" id="KFO28857.1"/>
    </source>
</evidence>
<keyword evidence="7" id="KW-0805">Transcription regulation</keyword>
<dbReference type="InterPro" id="IPR013087">
    <property type="entry name" value="Znf_C2H2_type"/>
</dbReference>
<comment type="similarity">
    <text evidence="2">Belongs to the krueppel C2H2-type zinc-finger protein family.</text>
</comment>
<evidence type="ECO:0000256" key="1">
    <source>
        <dbReference type="ARBA" id="ARBA00004123"/>
    </source>
</evidence>
<feature type="domain" description="C2H2-type" evidence="13">
    <location>
        <begin position="400"/>
        <end position="422"/>
    </location>
</feature>
<feature type="compositionally biased region" description="Basic and acidic residues" evidence="12">
    <location>
        <begin position="417"/>
        <end position="433"/>
    </location>
</feature>
<evidence type="ECO:0000256" key="11">
    <source>
        <dbReference type="PROSITE-ProRule" id="PRU00042"/>
    </source>
</evidence>
<keyword evidence="15" id="KW-1185">Reference proteome</keyword>
<feature type="domain" description="C2H2-type" evidence="13">
    <location>
        <begin position="367"/>
        <end position="394"/>
    </location>
</feature>
<comment type="subcellular location">
    <subcellularLocation>
        <location evidence="1">Nucleus</location>
    </subcellularLocation>
</comment>
<evidence type="ECO:0000259" key="13">
    <source>
        <dbReference type="PROSITE" id="PS50157"/>
    </source>
</evidence>
<dbReference type="AlphaFoldDB" id="A0A091DCQ7"/>
<evidence type="ECO:0000256" key="7">
    <source>
        <dbReference type="ARBA" id="ARBA00023015"/>
    </source>
</evidence>
<keyword evidence="6" id="KW-0862">Zinc</keyword>
<evidence type="ECO:0000256" key="6">
    <source>
        <dbReference type="ARBA" id="ARBA00022833"/>
    </source>
</evidence>